<dbReference type="RefSeq" id="WP_248861875.1">
    <property type="nucleotide sequence ID" value="NZ_CP086322.1"/>
</dbReference>
<organism evidence="2 3">
    <name type="scientific">Streptomyces halobius</name>
    <dbReference type="NCBI Taxonomy" id="2879846"/>
    <lineage>
        <taxon>Bacteria</taxon>
        <taxon>Bacillati</taxon>
        <taxon>Actinomycetota</taxon>
        <taxon>Actinomycetes</taxon>
        <taxon>Kitasatosporales</taxon>
        <taxon>Streptomycetaceae</taxon>
        <taxon>Streptomyces</taxon>
    </lineage>
</organism>
<keyword evidence="3" id="KW-1185">Reference proteome</keyword>
<dbReference type="PROSITE" id="PS51257">
    <property type="entry name" value="PROKAR_LIPOPROTEIN"/>
    <property type="match status" value="1"/>
</dbReference>
<evidence type="ECO:0000313" key="2">
    <source>
        <dbReference type="EMBL" id="UQA91083.1"/>
    </source>
</evidence>
<feature type="chain" id="PRO_5045739509" evidence="1">
    <location>
        <begin position="24"/>
        <end position="158"/>
    </location>
</feature>
<dbReference type="PANTHER" id="PTHR36302">
    <property type="entry name" value="BLR7088 PROTEIN"/>
    <property type="match status" value="1"/>
</dbReference>
<dbReference type="Proteomes" id="UP000830115">
    <property type="component" value="Chromosome"/>
</dbReference>
<accession>A0ABY4M1I4</accession>
<dbReference type="PANTHER" id="PTHR36302:SF1">
    <property type="entry name" value="COPPER CHAPERONE PCU(A)C"/>
    <property type="match status" value="1"/>
</dbReference>
<dbReference type="Gene3D" id="2.60.40.1890">
    <property type="entry name" value="PCu(A)C copper chaperone"/>
    <property type="match status" value="1"/>
</dbReference>
<keyword evidence="1" id="KW-0732">Signal</keyword>
<dbReference type="InterPro" id="IPR058248">
    <property type="entry name" value="Lxx211020-like"/>
</dbReference>
<dbReference type="EMBL" id="CP086322">
    <property type="protein sequence ID" value="UQA91083.1"/>
    <property type="molecule type" value="Genomic_DNA"/>
</dbReference>
<evidence type="ECO:0000256" key="1">
    <source>
        <dbReference type="SAM" id="SignalP"/>
    </source>
</evidence>
<feature type="signal peptide" evidence="1">
    <location>
        <begin position="1"/>
        <end position="23"/>
    </location>
</feature>
<dbReference type="InterPro" id="IPR036182">
    <property type="entry name" value="PCuAC_sf"/>
</dbReference>
<dbReference type="SUPFAM" id="SSF110087">
    <property type="entry name" value="DR1885-like metal-binding protein"/>
    <property type="match status" value="1"/>
</dbReference>
<gene>
    <name evidence="2" type="ORF">K9S39_03570</name>
</gene>
<reference evidence="2" key="1">
    <citation type="submission" date="2021-10" db="EMBL/GenBank/DDBJ databases">
        <title>Streptomyces nigrumlapis sp.nov.,an antimicrobial producing actinobacterium isolated from Black Gobi rocks.</title>
        <authorList>
            <person name="Wen Y."/>
            <person name="Zhang W."/>
            <person name="Liu X.G."/>
        </authorList>
    </citation>
    <scope>NUCLEOTIDE SEQUENCE</scope>
    <source>
        <strain evidence="2">ST13-2-2</strain>
    </source>
</reference>
<dbReference type="InterPro" id="IPR007410">
    <property type="entry name" value="LpqE-like"/>
</dbReference>
<dbReference type="Pfam" id="PF04314">
    <property type="entry name" value="PCuAC"/>
    <property type="match status" value="1"/>
</dbReference>
<name>A0ABY4M1I4_9ACTN</name>
<protein>
    <submittedName>
        <fullName evidence="2">Copper chaperone PCu(A)C</fullName>
    </submittedName>
</protein>
<proteinExistence type="predicted"/>
<sequence>MTRRRSRSALATALLLTAGLALAGCSSAPSGPALKFSAAYMPQPVTTDMAGGYLVVTNSGDTADELVSVTSDLTDDITMHASSGDGMRQVERFTVPANGRLELRRGGNHLMLKRLGHKPAEGDRVSLKLHFAKTAPVTLDVPVEAPTFNPQQDHSHEH</sequence>
<evidence type="ECO:0000313" key="3">
    <source>
        <dbReference type="Proteomes" id="UP000830115"/>
    </source>
</evidence>